<evidence type="ECO:0000313" key="2">
    <source>
        <dbReference type="EMBL" id="MCG0066528.1"/>
    </source>
</evidence>
<organism evidence="2 3">
    <name type="scientific">Streptomyces tricolor</name>
    <dbReference type="NCBI Taxonomy" id="68277"/>
    <lineage>
        <taxon>Bacteria</taxon>
        <taxon>Bacillati</taxon>
        <taxon>Actinomycetota</taxon>
        <taxon>Actinomycetes</taxon>
        <taxon>Kitasatosporales</taxon>
        <taxon>Streptomycetaceae</taxon>
        <taxon>Streptomyces</taxon>
        <taxon>Streptomyces violaceoruber group</taxon>
    </lineage>
</organism>
<proteinExistence type="predicted"/>
<feature type="region of interest" description="Disordered" evidence="1">
    <location>
        <begin position="147"/>
        <end position="185"/>
    </location>
</feature>
<dbReference type="RefSeq" id="WP_086699107.1">
    <property type="nucleotide sequence ID" value="NZ_JAKKZF010000111.1"/>
</dbReference>
<evidence type="ECO:0000313" key="3">
    <source>
        <dbReference type="Proteomes" id="UP001299012"/>
    </source>
</evidence>
<accession>A0ABS9JLT7</accession>
<evidence type="ECO:0008006" key="4">
    <source>
        <dbReference type="Google" id="ProtNLM"/>
    </source>
</evidence>
<comment type="caution">
    <text evidence="2">The sequence shown here is derived from an EMBL/GenBank/DDBJ whole genome shotgun (WGS) entry which is preliminary data.</text>
</comment>
<evidence type="ECO:0000256" key="1">
    <source>
        <dbReference type="SAM" id="MobiDB-lite"/>
    </source>
</evidence>
<keyword evidence="3" id="KW-1185">Reference proteome</keyword>
<dbReference type="EMBL" id="JAKKZF010000111">
    <property type="protein sequence ID" value="MCG0066528.1"/>
    <property type="molecule type" value="Genomic_DNA"/>
</dbReference>
<protein>
    <recommendedName>
        <fullName evidence="4">HNH endonuclease</fullName>
    </recommendedName>
</protein>
<name>A0ABS9JLT7_9ACTN</name>
<gene>
    <name evidence="2" type="ORF">L0F81_25140</name>
</gene>
<sequence>MRVRVIAVGERVGRLVVTAERNTTDQTIHVRCDCGTEKTVNLKHWGETQSCGCLVEERSRAVHVTHGMTRTTEFKIWSGILARTTNPNDPNYPNYGGRGITICERWRNSFESFYADMGPRPQGRSIDRIDNDGPYAPGNCRWATPREQALNRRKRKSPPPLTECGAGHAMTDENTYTDPRSGRGKCRACRTARTAEWRARKQQGIAKETSA</sequence>
<dbReference type="Proteomes" id="UP001299012">
    <property type="component" value="Unassembled WGS sequence"/>
</dbReference>
<reference evidence="2 3" key="1">
    <citation type="submission" date="2022-01" db="EMBL/GenBank/DDBJ databases">
        <title>Draft Genome Sequences of Seven Type Strains of the Genus Streptomyces.</title>
        <authorList>
            <person name="Aziz S."/>
            <person name="Coretto E."/>
            <person name="Chronakova A."/>
            <person name="Sproer C."/>
            <person name="Huber K."/>
            <person name="Nouioui I."/>
            <person name="Gross H."/>
        </authorList>
    </citation>
    <scope>NUCLEOTIDE SEQUENCE [LARGE SCALE GENOMIC DNA]</scope>
    <source>
        <strain evidence="2 3">DSM 41685</strain>
    </source>
</reference>